<keyword evidence="2" id="KW-1185">Reference proteome</keyword>
<organism evidence="1 2">
    <name type="scientific">Ameiurus melas</name>
    <name type="common">Black bullhead</name>
    <name type="synonym">Silurus melas</name>
    <dbReference type="NCBI Taxonomy" id="219545"/>
    <lineage>
        <taxon>Eukaryota</taxon>
        <taxon>Metazoa</taxon>
        <taxon>Chordata</taxon>
        <taxon>Craniata</taxon>
        <taxon>Vertebrata</taxon>
        <taxon>Euteleostomi</taxon>
        <taxon>Actinopterygii</taxon>
        <taxon>Neopterygii</taxon>
        <taxon>Teleostei</taxon>
        <taxon>Ostariophysi</taxon>
        <taxon>Siluriformes</taxon>
        <taxon>Ictaluridae</taxon>
        <taxon>Ameiurus</taxon>
    </lineage>
</organism>
<sequence>MANANPQQHKKVTIRERINTRRIMERFIEGKHCSLEELKEQMLQHRPHDYIMKYLIKENIPPYPTPVEFWVSDVAHATDEDGFTGILKSEQFSAPESEFSWWGLKLTKRR</sequence>
<protein>
    <submittedName>
        <fullName evidence="1">Uncharacterized protein</fullName>
    </submittedName>
</protein>
<gene>
    <name evidence="1" type="ORF">AMELA_G00128180</name>
</gene>
<dbReference type="Proteomes" id="UP000593565">
    <property type="component" value="Unassembled WGS sequence"/>
</dbReference>
<reference evidence="1 2" key="1">
    <citation type="submission" date="2020-02" db="EMBL/GenBank/DDBJ databases">
        <title>A chromosome-scale genome assembly of the black bullhead catfish (Ameiurus melas).</title>
        <authorList>
            <person name="Wen M."/>
            <person name="Zham M."/>
            <person name="Cabau C."/>
            <person name="Klopp C."/>
            <person name="Donnadieu C."/>
            <person name="Roques C."/>
            <person name="Bouchez O."/>
            <person name="Lampietro C."/>
            <person name="Jouanno E."/>
            <person name="Herpin A."/>
            <person name="Louis A."/>
            <person name="Berthelot C."/>
            <person name="Parey E."/>
            <person name="Roest-Crollius H."/>
            <person name="Braasch I."/>
            <person name="Postlethwait J."/>
            <person name="Robinson-Rechavi M."/>
            <person name="Echchiki A."/>
            <person name="Begum T."/>
            <person name="Montfort J."/>
            <person name="Schartl M."/>
            <person name="Bobe J."/>
            <person name="Guiguen Y."/>
        </authorList>
    </citation>
    <scope>NUCLEOTIDE SEQUENCE [LARGE SCALE GENOMIC DNA]</scope>
    <source>
        <strain evidence="1">M_S1</strain>
        <tissue evidence="1">Blood</tissue>
    </source>
</reference>
<evidence type="ECO:0000313" key="1">
    <source>
        <dbReference type="EMBL" id="KAF4084412.1"/>
    </source>
</evidence>
<proteinExistence type="predicted"/>
<name>A0A7J6ANE8_AMEME</name>
<evidence type="ECO:0000313" key="2">
    <source>
        <dbReference type="Proteomes" id="UP000593565"/>
    </source>
</evidence>
<accession>A0A7J6ANE8</accession>
<comment type="caution">
    <text evidence="1">The sequence shown here is derived from an EMBL/GenBank/DDBJ whole genome shotgun (WGS) entry which is preliminary data.</text>
</comment>
<dbReference type="EMBL" id="JAAGNN010000010">
    <property type="protein sequence ID" value="KAF4084412.1"/>
    <property type="molecule type" value="Genomic_DNA"/>
</dbReference>
<dbReference type="AlphaFoldDB" id="A0A7J6ANE8"/>